<feature type="region of interest" description="Disordered" evidence="1">
    <location>
        <begin position="64"/>
        <end position="83"/>
    </location>
</feature>
<sequence>MPRKTPLPQLQMNRIGFPYMLYMQWHLCIDSPTLLSLLSEGESLRCAEQTRPLQWSSVPLRSNKHQSFPPSFQPNSPLSSQDTQPHSVAWQCFQRLFRSLFRSRTLLPAQMLLLHQEHQRVR</sequence>
<dbReference type="AlphaFoldDB" id="A0AAQ3RZ00"/>
<reference evidence="2 3" key="1">
    <citation type="journal article" date="2023" name="Life. Sci Alliance">
        <title>Evolutionary insights into 3D genome organization and epigenetic landscape of Vigna mungo.</title>
        <authorList>
            <person name="Junaid A."/>
            <person name="Singh B."/>
            <person name="Bhatia S."/>
        </authorList>
    </citation>
    <scope>NUCLEOTIDE SEQUENCE [LARGE SCALE GENOMIC DNA]</scope>
    <source>
        <strain evidence="2">Urdbean</strain>
    </source>
</reference>
<proteinExistence type="predicted"/>
<evidence type="ECO:0000313" key="3">
    <source>
        <dbReference type="Proteomes" id="UP001374535"/>
    </source>
</evidence>
<feature type="compositionally biased region" description="Low complexity" evidence="1">
    <location>
        <begin position="66"/>
        <end position="81"/>
    </location>
</feature>
<organism evidence="2 3">
    <name type="scientific">Vigna mungo</name>
    <name type="common">Black gram</name>
    <name type="synonym">Phaseolus mungo</name>
    <dbReference type="NCBI Taxonomy" id="3915"/>
    <lineage>
        <taxon>Eukaryota</taxon>
        <taxon>Viridiplantae</taxon>
        <taxon>Streptophyta</taxon>
        <taxon>Embryophyta</taxon>
        <taxon>Tracheophyta</taxon>
        <taxon>Spermatophyta</taxon>
        <taxon>Magnoliopsida</taxon>
        <taxon>eudicotyledons</taxon>
        <taxon>Gunneridae</taxon>
        <taxon>Pentapetalae</taxon>
        <taxon>rosids</taxon>
        <taxon>fabids</taxon>
        <taxon>Fabales</taxon>
        <taxon>Fabaceae</taxon>
        <taxon>Papilionoideae</taxon>
        <taxon>50 kb inversion clade</taxon>
        <taxon>NPAAA clade</taxon>
        <taxon>indigoferoid/millettioid clade</taxon>
        <taxon>Phaseoleae</taxon>
        <taxon>Vigna</taxon>
    </lineage>
</organism>
<protein>
    <submittedName>
        <fullName evidence="2">Uncharacterized protein</fullName>
    </submittedName>
</protein>
<name>A0AAQ3RZ00_VIGMU</name>
<gene>
    <name evidence="2" type="ORF">V8G54_014913</name>
</gene>
<accession>A0AAQ3RZ00</accession>
<dbReference type="EMBL" id="CP144696">
    <property type="protein sequence ID" value="WVZ10383.1"/>
    <property type="molecule type" value="Genomic_DNA"/>
</dbReference>
<evidence type="ECO:0000313" key="2">
    <source>
        <dbReference type="EMBL" id="WVZ10383.1"/>
    </source>
</evidence>
<evidence type="ECO:0000256" key="1">
    <source>
        <dbReference type="SAM" id="MobiDB-lite"/>
    </source>
</evidence>
<dbReference type="Proteomes" id="UP001374535">
    <property type="component" value="Chromosome 5"/>
</dbReference>
<keyword evidence="3" id="KW-1185">Reference proteome</keyword>